<dbReference type="Pfam" id="PF02201">
    <property type="entry name" value="SWIB"/>
    <property type="match status" value="1"/>
</dbReference>
<accession>A0A0J7KD82</accession>
<feature type="region of interest" description="Disordered" evidence="1">
    <location>
        <begin position="338"/>
        <end position="389"/>
    </location>
</feature>
<evidence type="ECO:0000313" key="3">
    <source>
        <dbReference type="EMBL" id="KMQ88428.1"/>
    </source>
</evidence>
<dbReference type="PaxDb" id="67767-A0A0J7KD82"/>
<organism evidence="3 4">
    <name type="scientific">Lasius niger</name>
    <name type="common">Black garden ant</name>
    <dbReference type="NCBI Taxonomy" id="67767"/>
    <lineage>
        <taxon>Eukaryota</taxon>
        <taxon>Metazoa</taxon>
        <taxon>Ecdysozoa</taxon>
        <taxon>Arthropoda</taxon>
        <taxon>Hexapoda</taxon>
        <taxon>Insecta</taxon>
        <taxon>Pterygota</taxon>
        <taxon>Neoptera</taxon>
        <taxon>Endopterygota</taxon>
        <taxon>Hymenoptera</taxon>
        <taxon>Apocrita</taxon>
        <taxon>Aculeata</taxon>
        <taxon>Formicoidea</taxon>
        <taxon>Formicidae</taxon>
        <taxon>Formicinae</taxon>
        <taxon>Lasius</taxon>
        <taxon>Lasius</taxon>
    </lineage>
</organism>
<dbReference type="SUPFAM" id="SSF47592">
    <property type="entry name" value="SWIB/MDM2 domain"/>
    <property type="match status" value="1"/>
</dbReference>
<proteinExistence type="predicted"/>
<dbReference type="InterPro" id="IPR005312">
    <property type="entry name" value="DUF1759"/>
</dbReference>
<dbReference type="Gene3D" id="1.10.245.10">
    <property type="entry name" value="SWIB/MDM2 domain"/>
    <property type="match status" value="1"/>
</dbReference>
<dbReference type="Pfam" id="PF03564">
    <property type="entry name" value="DUF1759"/>
    <property type="match status" value="1"/>
</dbReference>
<name>A0A0J7KD82_LASNI</name>
<keyword evidence="4" id="KW-1185">Reference proteome</keyword>
<dbReference type="InterPro" id="IPR003121">
    <property type="entry name" value="SWIB_MDM2_domain"/>
</dbReference>
<dbReference type="AlphaFoldDB" id="A0A0J7KD82"/>
<feature type="domain" description="DM2" evidence="2">
    <location>
        <begin position="389"/>
        <end position="466"/>
    </location>
</feature>
<evidence type="ECO:0000256" key="1">
    <source>
        <dbReference type="SAM" id="MobiDB-lite"/>
    </source>
</evidence>
<dbReference type="STRING" id="67767.A0A0J7KD82"/>
<dbReference type="SMART" id="SM00151">
    <property type="entry name" value="SWIB"/>
    <property type="match status" value="1"/>
</dbReference>
<dbReference type="EMBL" id="LBMM01009058">
    <property type="protein sequence ID" value="KMQ88428.1"/>
    <property type="molecule type" value="Genomic_DNA"/>
</dbReference>
<gene>
    <name evidence="3" type="ORF">RF55_12095</name>
</gene>
<reference evidence="3 4" key="1">
    <citation type="submission" date="2015-04" db="EMBL/GenBank/DDBJ databases">
        <title>Lasius niger genome sequencing.</title>
        <authorList>
            <person name="Konorov E.A."/>
            <person name="Nikitin M.A."/>
            <person name="Kirill M.V."/>
            <person name="Chang P."/>
        </authorList>
    </citation>
    <scope>NUCLEOTIDE SEQUENCE [LARGE SCALE GENOMIC DNA]</scope>
    <source>
        <tissue evidence="3">Whole</tissue>
    </source>
</reference>
<evidence type="ECO:0000313" key="4">
    <source>
        <dbReference type="Proteomes" id="UP000036403"/>
    </source>
</evidence>
<dbReference type="PANTHER" id="PTHR13844">
    <property type="entry name" value="SWI/SNF-RELATED MATRIX-ASSOCIATED ACTIN-DEPENDENT REGULATOR OF CHROMATIN SUBFAMILY D"/>
    <property type="match status" value="1"/>
</dbReference>
<evidence type="ECO:0000259" key="2">
    <source>
        <dbReference type="PROSITE" id="PS51925"/>
    </source>
</evidence>
<protein>
    <submittedName>
        <fullName evidence="3">Upstream activation factor subunit uaf30</fullName>
    </submittedName>
</protein>
<dbReference type="InterPro" id="IPR036885">
    <property type="entry name" value="SWIB_MDM2_dom_sf"/>
</dbReference>
<sequence length="466" mass="54004">MEALIKTHGTIKGKITIFKNYINKVIASSPDTTQTLNEIKKLEIKERLNRIREVYYKFDEIQLQIDELSFDEQETVQYRENFEEEYFHIVAQAERLLIRGDAIREPLGAANFEDQGTVLRLRMPFIQEQNNIPNQFNIPRQANQNIVFKTPGMRLSTIELPKFKGDIAEWLGFRDTFESLIHNNETIDPIQKFHYLKVSLENNAAQIIKSLEFSAINYTVAWETICSRFDNKRLLTHNHIKAIFSISHMQEESSTRIRDIIDTLNKHIRALNALGQSTEHWDALLIYLISDKIDNITAREWERQCAENELLTLEEFKDFLSQRANLLETLELNNKGTHNSKRIERTKSKSFLVQKKGSDSDSDEDWGKNKKAPGSTAKKDDGGKGKGGGYTRAITLSPELAAVVGAKQMARHEVVKKVWSIIEERNLYDPKNKQFAICDEELMKIIGVKRFRPFGMMKYLRNNFVD</sequence>
<dbReference type="PROSITE" id="PS51925">
    <property type="entry name" value="SWIB_MDM2"/>
    <property type="match status" value="1"/>
</dbReference>
<comment type="caution">
    <text evidence="3">The sequence shown here is derived from an EMBL/GenBank/DDBJ whole genome shotgun (WGS) entry which is preliminary data.</text>
</comment>
<dbReference type="OrthoDB" id="7551220at2759"/>
<dbReference type="CDD" id="cd10567">
    <property type="entry name" value="SWIB-MDM2_like"/>
    <property type="match status" value="1"/>
</dbReference>
<dbReference type="InterPro" id="IPR019835">
    <property type="entry name" value="SWIB_domain"/>
</dbReference>
<dbReference type="Proteomes" id="UP000036403">
    <property type="component" value="Unassembled WGS sequence"/>
</dbReference>